<evidence type="ECO:0000313" key="2">
    <source>
        <dbReference type="Proteomes" id="UP000588604"/>
    </source>
</evidence>
<comment type="caution">
    <text evidence="1">The sequence shown here is derived from an EMBL/GenBank/DDBJ whole genome shotgun (WGS) entry which is preliminary data.</text>
</comment>
<protein>
    <submittedName>
        <fullName evidence="1">Putative membrane channel-forming protein YqfA (Hemolysin III family)</fullName>
    </submittedName>
</protein>
<dbReference type="EMBL" id="JACIJO010000003">
    <property type="protein sequence ID" value="MBB6327872.1"/>
    <property type="molecule type" value="Genomic_DNA"/>
</dbReference>
<dbReference type="Proteomes" id="UP000588604">
    <property type="component" value="Unassembled WGS sequence"/>
</dbReference>
<proteinExistence type="predicted"/>
<dbReference type="RefSeq" id="WP_184496620.1">
    <property type="nucleotide sequence ID" value="NZ_JACIJO010000003.1"/>
</dbReference>
<gene>
    <name evidence="1" type="ORF">FHS59_003515</name>
</gene>
<keyword evidence="2" id="KW-1185">Reference proteome</keyword>
<accession>A0A841MHW5</accession>
<evidence type="ECO:0000313" key="1">
    <source>
        <dbReference type="EMBL" id="MBB6327872.1"/>
    </source>
</evidence>
<dbReference type="AlphaFoldDB" id="A0A841MHW5"/>
<organism evidence="1 2">
    <name type="scientific">Algoriphagus iocasae</name>
    <dbReference type="NCBI Taxonomy" id="1836499"/>
    <lineage>
        <taxon>Bacteria</taxon>
        <taxon>Pseudomonadati</taxon>
        <taxon>Bacteroidota</taxon>
        <taxon>Cytophagia</taxon>
        <taxon>Cytophagales</taxon>
        <taxon>Cyclobacteriaceae</taxon>
        <taxon>Algoriphagus</taxon>
    </lineage>
</organism>
<reference evidence="1 2" key="1">
    <citation type="submission" date="2020-08" db="EMBL/GenBank/DDBJ databases">
        <title>Genomic Encyclopedia of Type Strains, Phase IV (KMG-IV): sequencing the most valuable type-strain genomes for metagenomic binning, comparative biology and taxonomic classification.</title>
        <authorList>
            <person name="Goeker M."/>
        </authorList>
    </citation>
    <scope>NUCLEOTIDE SEQUENCE [LARGE SCALE GENOMIC DNA]</scope>
    <source>
        <strain evidence="1 2">DSM 102044</strain>
    </source>
</reference>
<name>A0A841MHW5_9BACT</name>
<sequence length="76" mass="8240">MKTESHHLIQALKRVTDYSEGITSLLAGTYTLSLALTKGNAAVRIALGLAGGYLILRSGSKLHSLNQEPKVYKLEK</sequence>